<evidence type="ECO:0000256" key="3">
    <source>
        <dbReference type="ARBA" id="ARBA00022553"/>
    </source>
</evidence>
<dbReference type="InterPro" id="IPR019323">
    <property type="entry name" value="ELKS/CAST"/>
</dbReference>
<keyword evidence="3" id="KW-0597">Phosphoprotein</keyword>
<dbReference type="PANTHER" id="PTHR18861">
    <property type="entry name" value="ELKS/RAB6-INTERACTING/CAST PROTEIN"/>
    <property type="match status" value="1"/>
</dbReference>
<feature type="coiled-coil region" evidence="9">
    <location>
        <begin position="214"/>
        <end position="248"/>
    </location>
</feature>
<reference evidence="12" key="1">
    <citation type="submission" date="2003-08" db="EMBL/GenBank/DDBJ databases">
        <authorList>
            <person name="Birren B."/>
            <person name="Nusbaum C."/>
            <person name="Abebe A."/>
            <person name="Abouelleil A."/>
            <person name="Adekoya E."/>
            <person name="Ait-zahra M."/>
            <person name="Allen N."/>
            <person name="Allen T."/>
            <person name="An P."/>
            <person name="Anderson M."/>
            <person name="Anderson S."/>
            <person name="Arachchi H."/>
            <person name="Armbruster J."/>
            <person name="Bachantsang P."/>
            <person name="Baldwin J."/>
            <person name="Barry A."/>
            <person name="Bayul T."/>
            <person name="Blitshsteyn B."/>
            <person name="Bloom T."/>
            <person name="Blye J."/>
            <person name="Boguslavskiy L."/>
            <person name="Borowsky M."/>
            <person name="Boukhgalter B."/>
            <person name="Brunache A."/>
            <person name="Butler J."/>
            <person name="Calixte N."/>
            <person name="Calvo S."/>
            <person name="Camarata J."/>
            <person name="Campo K."/>
            <person name="Chang J."/>
            <person name="Cheshatsang Y."/>
            <person name="Citroen M."/>
            <person name="Collymore A."/>
            <person name="Considine T."/>
            <person name="Cook A."/>
            <person name="Cooke P."/>
            <person name="Corum B."/>
            <person name="Cuomo C."/>
            <person name="David R."/>
            <person name="Dawoe T."/>
            <person name="Degray S."/>
            <person name="Dodge S."/>
            <person name="Dooley K."/>
            <person name="Dorje P."/>
            <person name="Dorjee K."/>
            <person name="Dorris L."/>
            <person name="Duffey N."/>
            <person name="Dupes A."/>
            <person name="Elkins T."/>
            <person name="Engels R."/>
            <person name="Erickson J."/>
            <person name="Farina A."/>
            <person name="Faro S."/>
            <person name="Ferreira P."/>
            <person name="Fischer H."/>
            <person name="Fitzgerald M."/>
            <person name="Foley K."/>
            <person name="Gage D."/>
            <person name="Galagan J."/>
            <person name="Gearin G."/>
            <person name="Gnerre S."/>
            <person name="Gnirke A."/>
            <person name="Goyette A."/>
            <person name="Graham J."/>
            <person name="Grandbois E."/>
            <person name="Gyaltsen K."/>
            <person name="Hafez N."/>
            <person name="Hagopian D."/>
            <person name="Hagos B."/>
            <person name="Hall J."/>
            <person name="Hatcher B."/>
            <person name="Heller A."/>
            <person name="Higgins H."/>
            <person name="Honan T."/>
            <person name="Horn A."/>
            <person name="Houde N."/>
            <person name="Hughes L."/>
            <person name="Hulme W."/>
            <person name="Husby E."/>
            <person name="Iliev I."/>
            <person name="Jaffe D."/>
            <person name="Jones C."/>
            <person name="Kamal M."/>
            <person name="Kamat A."/>
            <person name="Kamvysselis M."/>
            <person name="Karlsson E."/>
            <person name="Kells C."/>
            <person name="Kieu A."/>
            <person name="Kisner P."/>
            <person name="Kodira C."/>
            <person name="Kulbokas E."/>
            <person name="Labutti K."/>
            <person name="Lama D."/>
            <person name="Landers T."/>
            <person name="Leger J."/>
            <person name="Levine S."/>
            <person name="Lewis D."/>
            <person name="Lewis T."/>
            <person name="Lindblad-toh K."/>
            <person name="Liu X."/>
            <person name="Lokyitsang T."/>
            <person name="Lokyitsang Y."/>
            <person name="Lucien O."/>
            <person name="Lui A."/>
            <person name="Ma L.J."/>
            <person name="Mabbitt R."/>
            <person name="Macdonald J."/>
            <person name="Maclean C."/>
            <person name="Major J."/>
            <person name="Manning J."/>
            <person name="Marabella R."/>
            <person name="Maru K."/>
            <person name="Matthews C."/>
            <person name="Mauceli E."/>
            <person name="Mccarthy M."/>
            <person name="Mcdonough S."/>
            <person name="Mcghee T."/>
            <person name="Meldrim J."/>
            <person name="Meneus L."/>
            <person name="Mesirov J."/>
            <person name="Mihalev A."/>
            <person name="Mihova T."/>
            <person name="Mikkelsen T."/>
            <person name="Mlenga V."/>
            <person name="Moru K."/>
            <person name="Mozes J."/>
            <person name="Mulrain L."/>
            <person name="Munson G."/>
            <person name="Naylor J."/>
            <person name="Newes C."/>
            <person name="Nguyen C."/>
            <person name="Nguyen N."/>
            <person name="Nguyen T."/>
            <person name="Nicol R."/>
            <person name="Nielsen C."/>
            <person name="Nizzari M."/>
            <person name="Norbu C."/>
            <person name="Norbu N."/>
            <person name="O'donnell P."/>
            <person name="Okoawo O."/>
            <person name="O'leary S."/>
            <person name="Omotosho B."/>
            <person name="O'neill K."/>
            <person name="Osman S."/>
            <person name="Parker S."/>
            <person name="Perrin D."/>
            <person name="Phunkhang P."/>
            <person name="Piqani B."/>
            <person name="Purcell S."/>
            <person name="Rachupka T."/>
            <person name="Ramasamy U."/>
            <person name="Rameau R."/>
            <person name="Ray V."/>
            <person name="Raymond C."/>
            <person name="Retta R."/>
            <person name="Richardson S."/>
            <person name="Rise C."/>
            <person name="Rodriguez J."/>
            <person name="Rogers J."/>
            <person name="Rogov P."/>
            <person name="Rutman M."/>
            <person name="Schupbach R."/>
            <person name="Seaman C."/>
            <person name="Settipalli S."/>
            <person name="Sharpe T."/>
            <person name="Sheridan J."/>
            <person name="Sherpa N."/>
            <person name="Shi J."/>
            <person name="Smirnov S."/>
            <person name="Smith C."/>
            <person name="Sougnez C."/>
            <person name="Spencer B."/>
            <person name="Stalker J."/>
            <person name="Stange-thomann N."/>
            <person name="Stavropoulos S."/>
            <person name="Stetson K."/>
            <person name="Stone C."/>
            <person name="Stone S."/>
            <person name="Stubbs M."/>
            <person name="Talamas J."/>
            <person name="Tchuinga P."/>
            <person name="Tenzing P."/>
            <person name="Tesfaye S."/>
            <person name="Theodore J."/>
            <person name="Thoulutsang Y."/>
            <person name="Topham K."/>
            <person name="Towey S."/>
            <person name="Tsamla T."/>
            <person name="Tsomo N."/>
            <person name="Vallee D."/>
            <person name="Vassiliev H."/>
            <person name="Venkataraman V."/>
            <person name="Vinson J."/>
            <person name="Vo A."/>
            <person name="Wade C."/>
            <person name="Wang S."/>
            <person name="Wangchuk T."/>
            <person name="Wangdi T."/>
            <person name="Whittaker C."/>
            <person name="Wilkinson J."/>
            <person name="Wu Y."/>
            <person name="Wyman D."/>
            <person name="Yadav S."/>
            <person name="Yang S."/>
            <person name="Yang X."/>
            <person name="Yeager S."/>
            <person name="Yee E."/>
            <person name="Young G."/>
            <person name="Zainoun J."/>
            <person name="Zembeck L."/>
            <person name="Zimmer A."/>
            <person name="Zody M."/>
            <person name="Lander E."/>
        </authorList>
    </citation>
    <scope>NUCLEOTIDE SEQUENCE [LARGE SCALE GENOMIC DNA]</scope>
</reference>
<feature type="coiled-coil region" evidence="9">
    <location>
        <begin position="381"/>
        <end position="583"/>
    </location>
</feature>
<reference evidence="11" key="3">
    <citation type="submission" date="2025-09" db="UniProtKB">
        <authorList>
            <consortium name="Ensembl"/>
        </authorList>
    </citation>
    <scope>IDENTIFICATION</scope>
</reference>
<dbReference type="GO" id="GO:0048788">
    <property type="term" value="C:cytoskeleton of presynaptic active zone"/>
    <property type="evidence" value="ECO:0007669"/>
    <property type="project" value="TreeGrafter"/>
</dbReference>
<dbReference type="Pfam" id="PF10174">
    <property type="entry name" value="Cast"/>
    <property type="match status" value="1"/>
</dbReference>
<evidence type="ECO:0000256" key="1">
    <source>
        <dbReference type="ARBA" id="ARBA00004245"/>
    </source>
</evidence>
<evidence type="ECO:0000256" key="6">
    <source>
        <dbReference type="ARBA" id="ARBA00023212"/>
    </source>
</evidence>
<reference evidence="11" key="2">
    <citation type="submission" date="2025-08" db="UniProtKB">
        <authorList>
            <consortium name="Ensembl"/>
        </authorList>
    </citation>
    <scope>IDENTIFICATION</scope>
</reference>
<keyword evidence="7" id="KW-0966">Cell projection</keyword>
<organism evidence="11 12">
    <name type="scientific">Ciona savignyi</name>
    <name type="common">Pacific transparent sea squirt</name>
    <dbReference type="NCBI Taxonomy" id="51511"/>
    <lineage>
        <taxon>Eukaryota</taxon>
        <taxon>Metazoa</taxon>
        <taxon>Chordata</taxon>
        <taxon>Tunicata</taxon>
        <taxon>Ascidiacea</taxon>
        <taxon>Phlebobranchia</taxon>
        <taxon>Cionidae</taxon>
        <taxon>Ciona</taxon>
    </lineage>
</organism>
<evidence type="ECO:0000313" key="11">
    <source>
        <dbReference type="Ensembl" id="ENSCSAVP00000000890.1"/>
    </source>
</evidence>
<feature type="region of interest" description="Disordered" evidence="10">
    <location>
        <begin position="596"/>
        <end position="633"/>
    </location>
</feature>
<keyword evidence="2" id="KW-0963">Cytoplasm</keyword>
<keyword evidence="4" id="KW-0770">Synapse</keyword>
<evidence type="ECO:0000256" key="7">
    <source>
        <dbReference type="ARBA" id="ARBA00023273"/>
    </source>
</evidence>
<dbReference type="AlphaFoldDB" id="H2Y6E2"/>
<evidence type="ECO:0000256" key="9">
    <source>
        <dbReference type="SAM" id="Coils"/>
    </source>
</evidence>
<dbReference type="GO" id="GO:0098882">
    <property type="term" value="F:structural constituent of presynaptic active zone"/>
    <property type="evidence" value="ECO:0007669"/>
    <property type="project" value="TreeGrafter"/>
</dbReference>
<protein>
    <submittedName>
        <fullName evidence="11">Uncharacterized protein</fullName>
    </submittedName>
</protein>
<keyword evidence="6" id="KW-0206">Cytoskeleton</keyword>
<keyword evidence="5 9" id="KW-0175">Coiled coil</keyword>
<dbReference type="Ensembl" id="ENSCSAVT00000000899.1">
    <property type="protein sequence ID" value="ENSCSAVP00000000890.1"/>
    <property type="gene ID" value="ENSCSAVG00000000505.1"/>
</dbReference>
<dbReference type="GeneTree" id="ENSGT00650000093320"/>
<sequence length="746" mass="85936">QLQQDNESLRREIDIKESKLQANMNSIKTFWSPELKKERALRKEESNQIATLKEQWKHLHLTMQALQDELRAQRDLNQLLHDDFTMNPVDTVDRGSNRIMQENYERTVRENELLQSTLEELETRIEAQRQTLETRDESVRKLLEMVQCKGGSGLPKPDDGGSDTDALRAQIVGYEARLASMEGLLQEKKMELQKFKVSIKSKYSGSNDGMSSNIEAYRQLLEAKESKILSLERSNHELELELESVNHNAEVGMTQHNEDMKQLEVVKSHADFMKHKVGELDSDVQKKETEIVTLQTRLDTLNNQQSDRQHIDVLKESLAAKDQRASVLQSEKQAVLDEKQDYLLRLQEDKSGDTAELSHLRDTLDVKDRKIMVLHKKIESLSEVLRDKDRVLDENKRAMAELEQDSCTSDSALTTMEEALADKDKVVEALQKEHASSCQQFRDESADLRQCLKNAEQQLDSLRREMSEKESSISELQERASSLASSMVKKDSHIKQLEINVQKSFDDVTRLQTQHLKAQQLAMSETTKEEFNSKIQTLENEVKLKAEEATRCQGDLDRLLGILKETENEKHLKDKKIATFEKNIIKNMKGHNIRQTVQGASHEDQIDAKRDDPRCAEERSSPGSRCRKLSETTEELSKTKSKLDEVGKKLTSVESSLTSKDRILVKMKMERRKQLEERLEMKQEALLAAISEKDSNIALLELSQSRKKTNAEEVCLLRREKDSLVQQLKQQTQNRLKLMQQNFDSD</sequence>
<dbReference type="GO" id="GO:0007274">
    <property type="term" value="P:neuromuscular synaptic transmission"/>
    <property type="evidence" value="ECO:0007669"/>
    <property type="project" value="TreeGrafter"/>
</dbReference>
<evidence type="ECO:0000256" key="5">
    <source>
        <dbReference type="ARBA" id="ARBA00023054"/>
    </source>
</evidence>
<comment type="subcellular location">
    <subcellularLocation>
        <location evidence="1">Cytoplasm</location>
        <location evidence="1">Cytoskeleton</location>
    </subcellularLocation>
    <subcellularLocation>
        <location evidence="8">Presynapse</location>
    </subcellularLocation>
</comment>
<dbReference type="GO" id="GO:0030424">
    <property type="term" value="C:axon"/>
    <property type="evidence" value="ECO:0007669"/>
    <property type="project" value="UniProtKB-SubCell"/>
</dbReference>
<dbReference type="GO" id="GO:0048167">
    <property type="term" value="P:regulation of synaptic plasticity"/>
    <property type="evidence" value="ECO:0007669"/>
    <property type="project" value="TreeGrafter"/>
</dbReference>
<accession>H2Y6E2</accession>
<evidence type="ECO:0000256" key="4">
    <source>
        <dbReference type="ARBA" id="ARBA00023018"/>
    </source>
</evidence>
<evidence type="ECO:0000313" key="12">
    <source>
        <dbReference type="Proteomes" id="UP000007875"/>
    </source>
</evidence>
<evidence type="ECO:0000256" key="2">
    <source>
        <dbReference type="ARBA" id="ARBA00022490"/>
    </source>
</evidence>
<feature type="compositionally biased region" description="Basic and acidic residues" evidence="10">
    <location>
        <begin position="601"/>
        <end position="620"/>
    </location>
</feature>
<evidence type="ECO:0000256" key="8">
    <source>
        <dbReference type="ARBA" id="ARBA00034106"/>
    </source>
</evidence>
<evidence type="ECO:0000256" key="10">
    <source>
        <dbReference type="SAM" id="MobiDB-lite"/>
    </source>
</evidence>
<keyword evidence="12" id="KW-1185">Reference proteome</keyword>
<dbReference type="Proteomes" id="UP000007875">
    <property type="component" value="Unassembled WGS sequence"/>
</dbReference>
<dbReference type="PANTHER" id="PTHR18861:SF0">
    <property type="entry name" value="BRUCHPILOT, ISOFORM J"/>
    <property type="match status" value="1"/>
</dbReference>
<feature type="coiled-coil region" evidence="9">
    <location>
        <begin position="35"/>
        <end position="138"/>
    </location>
</feature>
<proteinExistence type="predicted"/>
<name>H2Y6E2_CIOSA</name>